<evidence type="ECO:0000313" key="9">
    <source>
        <dbReference type="Proteomes" id="UP000007797"/>
    </source>
</evidence>
<feature type="region of interest" description="Disordered" evidence="6">
    <location>
        <begin position="562"/>
        <end position="662"/>
    </location>
</feature>
<feature type="compositionally biased region" description="Low complexity" evidence="6">
    <location>
        <begin position="589"/>
        <end position="623"/>
    </location>
</feature>
<evidence type="ECO:0000313" key="8">
    <source>
        <dbReference type="EMBL" id="EGG17875.1"/>
    </source>
</evidence>
<evidence type="ECO:0000256" key="3">
    <source>
        <dbReference type="ARBA" id="ARBA00022692"/>
    </source>
</evidence>
<keyword evidence="3 7" id="KW-0812">Transmembrane</keyword>
<organism evidence="8 9">
    <name type="scientific">Cavenderia fasciculata</name>
    <name type="common">Slime mold</name>
    <name type="synonym">Dictyostelium fasciculatum</name>
    <dbReference type="NCBI Taxonomy" id="261658"/>
    <lineage>
        <taxon>Eukaryota</taxon>
        <taxon>Amoebozoa</taxon>
        <taxon>Evosea</taxon>
        <taxon>Eumycetozoa</taxon>
        <taxon>Dictyostelia</taxon>
        <taxon>Acytosteliales</taxon>
        <taxon>Cavenderiaceae</taxon>
        <taxon>Cavenderia</taxon>
    </lineage>
</organism>
<feature type="transmembrane region" description="Helical" evidence="7">
    <location>
        <begin position="402"/>
        <end position="426"/>
    </location>
</feature>
<accession>F4Q4S9</accession>
<protein>
    <submittedName>
        <fullName evidence="8">Uncharacterized protein</fullName>
    </submittedName>
</protein>
<dbReference type="Pfam" id="PF04791">
    <property type="entry name" value="LMBR1"/>
    <property type="match status" value="1"/>
</dbReference>
<dbReference type="RefSeq" id="XP_004356359.1">
    <property type="nucleotide sequence ID" value="XM_004356306.1"/>
</dbReference>
<dbReference type="PANTHER" id="PTHR21355">
    <property type="entry name" value="G-PROTEIN COUPLED RECEPTOR-ASSOCIATED PROTEIN LMBRD2"/>
    <property type="match status" value="1"/>
</dbReference>
<dbReference type="EMBL" id="GL883021">
    <property type="protein sequence ID" value="EGG17875.1"/>
    <property type="molecule type" value="Genomic_DNA"/>
</dbReference>
<keyword evidence="4 7" id="KW-1133">Transmembrane helix</keyword>
<feature type="compositionally biased region" description="Polar residues" evidence="6">
    <location>
        <begin position="569"/>
        <end position="579"/>
    </location>
</feature>
<evidence type="ECO:0000256" key="7">
    <source>
        <dbReference type="SAM" id="Phobius"/>
    </source>
</evidence>
<feature type="transmembrane region" description="Helical" evidence="7">
    <location>
        <begin position="128"/>
        <end position="150"/>
    </location>
</feature>
<feature type="transmembrane region" description="Helical" evidence="7">
    <location>
        <begin position="317"/>
        <end position="339"/>
    </location>
</feature>
<dbReference type="PANTHER" id="PTHR21355:SF0">
    <property type="entry name" value="G-PROTEIN COUPLED RECEPTOR-ASSOCIATED PROTEIN LMBRD2"/>
    <property type="match status" value="1"/>
</dbReference>
<dbReference type="KEGG" id="dfa:DFA_08876"/>
<reference evidence="9" key="1">
    <citation type="journal article" date="2011" name="Genome Res.">
        <title>Phylogeny-wide analysis of social amoeba genomes highlights ancient origins for complex intercellular communication.</title>
        <authorList>
            <person name="Heidel A.J."/>
            <person name="Lawal H.M."/>
            <person name="Felder M."/>
            <person name="Schilde C."/>
            <person name="Helps N.R."/>
            <person name="Tunggal B."/>
            <person name="Rivero F."/>
            <person name="John U."/>
            <person name="Schleicher M."/>
            <person name="Eichinger L."/>
            <person name="Platzer M."/>
            <person name="Noegel A.A."/>
            <person name="Schaap P."/>
            <person name="Gloeckner G."/>
        </authorList>
    </citation>
    <scope>NUCLEOTIDE SEQUENCE [LARGE SCALE GENOMIC DNA]</scope>
    <source>
        <strain evidence="9">SH3</strain>
    </source>
</reference>
<keyword evidence="5 7" id="KW-0472">Membrane</keyword>
<feature type="transmembrane region" description="Helical" evidence="7">
    <location>
        <begin position="359"/>
        <end position="381"/>
    </location>
</feature>
<dbReference type="InterPro" id="IPR051584">
    <property type="entry name" value="GPCR-associated_LMBR1"/>
</dbReference>
<proteinExistence type="inferred from homology"/>
<dbReference type="GO" id="GO:0016020">
    <property type="term" value="C:membrane"/>
    <property type="evidence" value="ECO:0007669"/>
    <property type="project" value="UniProtKB-SubCell"/>
</dbReference>
<feature type="transmembrane region" description="Helical" evidence="7">
    <location>
        <begin position="446"/>
        <end position="468"/>
    </location>
</feature>
<dbReference type="AlphaFoldDB" id="F4Q4S9"/>
<comment type="similarity">
    <text evidence="2">Belongs to the LIMR family.</text>
</comment>
<feature type="compositionally biased region" description="Low complexity" evidence="6">
    <location>
        <begin position="651"/>
        <end position="662"/>
    </location>
</feature>
<dbReference type="InterPro" id="IPR006876">
    <property type="entry name" value="LMBR1-like_membr_prot"/>
</dbReference>
<sequence>MAWIGWFMCFGIIVLVPIDIVCTNYRECIQANPTDSSLCENEPLSYVNEAVVYYFYKTFYFGTLFLTWLVYPFLGSFVLTGDFKLTERIQRAIRENVYLYLIFAVIGLIILIWLLAVKQLDWNSMVGYAMAAANTWGLFLVIVLMGYGLVETPRTIWNHSNRVLVLRHLQFKVSSLVDTKRKTSDELFATLKQVKKVQDKTKKYDPYEKHVEAILEQCPPEYSSIIHGEGTGEITYSALVSLNQRLKAAVTNHRRSEFLYEQCINEAFEIEDIMNSYGNVDKIIPWSYKEPRTGRFASQLNYLEWTWYNYLEVPMMWILAIWFVIMSVVIIWSEISVSITSTDVSILSNIVKHSDVNNIGIQFILFFPLGYEALTTYSTLFKIRIFNYYRLIPHQHSDSNSIIFSAAYLCRLAAPLCYNFTTFIHYKTTFTAVMGNMDYTPFLGKYFYVYFPMIIIIVCLATLFNVFSRIMNCLNMQRFKFDSEFSHENIDEGKVLIESERRKRNNSRKVAEIEQQTKNSWVQTSGKNRYSLLRNQMDDEEDYDMERGNALNNSVDIYNSGGYNGNGNASPPLNNNLRTTGGGGGGGKSLFSSFTSPNTNTTGSSPSTSSTSSVLSPSPNTNNDRLKTSFNSGFPSMDRIFGNDKGKGKDNNNNNNKFPSRK</sequence>
<dbReference type="OrthoDB" id="203099at2759"/>
<gene>
    <name evidence="8" type="ORF">DFA_08876</name>
</gene>
<evidence type="ECO:0000256" key="6">
    <source>
        <dbReference type="SAM" id="MobiDB-lite"/>
    </source>
</evidence>
<evidence type="ECO:0000256" key="5">
    <source>
        <dbReference type="ARBA" id="ARBA00023136"/>
    </source>
</evidence>
<feature type="transmembrane region" description="Helical" evidence="7">
    <location>
        <begin position="59"/>
        <end position="85"/>
    </location>
</feature>
<name>F4Q4S9_CACFS</name>
<dbReference type="OMA" id="QLERICY"/>
<keyword evidence="9" id="KW-1185">Reference proteome</keyword>
<dbReference type="Proteomes" id="UP000007797">
    <property type="component" value="Unassembled WGS sequence"/>
</dbReference>
<comment type="subcellular location">
    <subcellularLocation>
        <location evidence="1">Membrane</location>
        <topology evidence="1">Multi-pass membrane protein</topology>
    </subcellularLocation>
</comment>
<evidence type="ECO:0000256" key="1">
    <source>
        <dbReference type="ARBA" id="ARBA00004141"/>
    </source>
</evidence>
<feature type="transmembrane region" description="Helical" evidence="7">
    <location>
        <begin position="97"/>
        <end position="116"/>
    </location>
</feature>
<evidence type="ECO:0000256" key="2">
    <source>
        <dbReference type="ARBA" id="ARBA00010487"/>
    </source>
</evidence>
<evidence type="ECO:0000256" key="4">
    <source>
        <dbReference type="ARBA" id="ARBA00022989"/>
    </source>
</evidence>
<dbReference type="GeneID" id="14869965"/>
<feature type="compositionally biased region" description="Basic and acidic residues" evidence="6">
    <location>
        <begin position="641"/>
        <end position="650"/>
    </location>
</feature>